<protein>
    <submittedName>
        <fullName evidence="6">Uncharacterized protein</fullName>
    </submittedName>
</protein>
<dbReference type="InterPro" id="IPR050835">
    <property type="entry name" value="ABC_transporter_sub-D"/>
</dbReference>
<dbReference type="GO" id="GO:0005524">
    <property type="term" value="F:ATP binding"/>
    <property type="evidence" value="ECO:0007669"/>
    <property type="project" value="InterPro"/>
</dbReference>
<evidence type="ECO:0000256" key="4">
    <source>
        <dbReference type="ARBA" id="ARBA00022989"/>
    </source>
</evidence>
<name>A0A220S4A3_9NEIS</name>
<dbReference type="PANTHER" id="PTHR11384">
    <property type="entry name" value="ATP-BINDING CASSETTE, SUB-FAMILY D MEMBER"/>
    <property type="match status" value="1"/>
</dbReference>
<dbReference type="Proteomes" id="UP000198238">
    <property type="component" value="Chromosome"/>
</dbReference>
<sequence>MLTILKQFKWFLKDYWWRKDNMLSWLVLTVLVALGFGVVEINVRINEWSKSFYDTLEAFQADKLYVLIQEYLVYVAIFVVAAVYRSWLRKLLIIRWRSHLTERLLGDWLQKRAFYRIALKQTTDNPDQRIAEDVNIFVSRTIELFISLLTNLVQLYSFIAILWELSGTHTFNIMGHDITITGYLVWIACDGAPFSLILSQTARISCSDISDNRLRPKSLPMYRLKISCRKVRVLSAKSAWSMYRTNQDSNVSPVRATRIP</sequence>
<dbReference type="PANTHER" id="PTHR11384:SF59">
    <property type="entry name" value="LYSOSOMAL COBALAMIN TRANSPORTER ABCD4"/>
    <property type="match status" value="1"/>
</dbReference>
<accession>A0A220S4A3</accession>
<dbReference type="InterPro" id="IPR011527">
    <property type="entry name" value="ABC1_TM_dom"/>
</dbReference>
<dbReference type="InterPro" id="IPR036640">
    <property type="entry name" value="ABC1_TM_sf"/>
</dbReference>
<dbReference type="AlphaFoldDB" id="A0A220S4A3"/>
<comment type="subcellular location">
    <subcellularLocation>
        <location evidence="1">Cell membrane</location>
        <topology evidence="1">Multi-pass membrane protein</topology>
    </subcellularLocation>
</comment>
<evidence type="ECO:0000313" key="6">
    <source>
        <dbReference type="EMBL" id="ASK28035.1"/>
    </source>
</evidence>
<dbReference type="Pfam" id="PF06472">
    <property type="entry name" value="ABC_membrane_2"/>
    <property type="match status" value="1"/>
</dbReference>
<organism evidence="6 7">
    <name type="scientific">Neisseria chenwenguii</name>
    <dbReference type="NCBI Taxonomy" id="1853278"/>
    <lineage>
        <taxon>Bacteria</taxon>
        <taxon>Pseudomonadati</taxon>
        <taxon>Pseudomonadota</taxon>
        <taxon>Betaproteobacteria</taxon>
        <taxon>Neisseriales</taxon>
        <taxon>Neisseriaceae</taxon>
        <taxon>Neisseria</taxon>
    </lineage>
</organism>
<dbReference type="EMBL" id="CP022278">
    <property type="protein sequence ID" value="ASK28035.1"/>
    <property type="molecule type" value="Genomic_DNA"/>
</dbReference>
<dbReference type="GO" id="GO:0005886">
    <property type="term" value="C:plasma membrane"/>
    <property type="evidence" value="ECO:0007669"/>
    <property type="project" value="UniProtKB-SubCell"/>
</dbReference>
<dbReference type="GO" id="GO:0140359">
    <property type="term" value="F:ABC-type transporter activity"/>
    <property type="evidence" value="ECO:0007669"/>
    <property type="project" value="InterPro"/>
</dbReference>
<gene>
    <name evidence="6" type="ORF">BG910_10110</name>
</gene>
<keyword evidence="7" id="KW-1185">Reference proteome</keyword>
<evidence type="ECO:0000256" key="1">
    <source>
        <dbReference type="ARBA" id="ARBA00004651"/>
    </source>
</evidence>
<keyword evidence="4" id="KW-1133">Transmembrane helix</keyword>
<keyword evidence="5" id="KW-0472">Membrane</keyword>
<evidence type="ECO:0000313" key="7">
    <source>
        <dbReference type="Proteomes" id="UP000198238"/>
    </source>
</evidence>
<evidence type="ECO:0000256" key="5">
    <source>
        <dbReference type="ARBA" id="ARBA00023136"/>
    </source>
</evidence>
<dbReference type="SUPFAM" id="SSF90123">
    <property type="entry name" value="ABC transporter transmembrane region"/>
    <property type="match status" value="1"/>
</dbReference>
<evidence type="ECO:0000256" key="3">
    <source>
        <dbReference type="ARBA" id="ARBA00022692"/>
    </source>
</evidence>
<dbReference type="KEGG" id="nei:BG910_10110"/>
<keyword evidence="2" id="KW-0813">Transport</keyword>
<proteinExistence type="predicted"/>
<keyword evidence="3" id="KW-0812">Transmembrane</keyword>
<evidence type="ECO:0000256" key="2">
    <source>
        <dbReference type="ARBA" id="ARBA00022448"/>
    </source>
</evidence>
<reference evidence="6 7" key="1">
    <citation type="submission" date="2017-06" db="EMBL/GenBank/DDBJ databases">
        <title>Neisseria chenwenguii sp. nov., isolated from the intestinal contents of Tibetan Plateau Pika in Yushu, Qinghai Province, China.</title>
        <authorList>
            <person name="Zhang G."/>
        </authorList>
    </citation>
    <scope>NUCLEOTIDE SEQUENCE [LARGE SCALE GENOMIC DNA]</scope>
    <source>
        <strain evidence="6 7">10023</strain>
    </source>
</reference>